<dbReference type="InterPro" id="IPR049056">
    <property type="entry name" value="NAD_Glu_DH_HM3"/>
</dbReference>
<evidence type="ECO:0000313" key="8">
    <source>
        <dbReference type="Proteomes" id="UP000292235"/>
    </source>
</evidence>
<dbReference type="InterPro" id="IPR036291">
    <property type="entry name" value="NAD(P)-bd_dom_sf"/>
</dbReference>
<dbReference type="InterPro" id="IPR049064">
    <property type="entry name" value="NAD_Glu_DH_ACT3"/>
</dbReference>
<dbReference type="Proteomes" id="UP000292235">
    <property type="component" value="Chromosome"/>
</dbReference>
<protein>
    <submittedName>
        <fullName evidence="7">NAD-specific glutamate dehydrogenase</fullName>
        <ecNumber evidence="7">1.4.1.2</ecNumber>
    </submittedName>
</protein>
<dbReference type="Pfam" id="PF21073">
    <property type="entry name" value="GDH_HM1"/>
    <property type="match status" value="1"/>
</dbReference>
<dbReference type="Pfam" id="PF21076">
    <property type="entry name" value="GDH_ACT2"/>
    <property type="match status" value="1"/>
</dbReference>
<dbReference type="InterPro" id="IPR046346">
    <property type="entry name" value="Aminoacid_DH-like_N_sf"/>
</dbReference>
<feature type="domain" description="NAD-glutamate dehydrogenase N-terminal ACT1" evidence="4">
    <location>
        <begin position="40"/>
        <end position="186"/>
    </location>
</feature>
<feature type="region of interest" description="Disordered" evidence="1">
    <location>
        <begin position="266"/>
        <end position="285"/>
    </location>
</feature>
<dbReference type="InterPro" id="IPR049058">
    <property type="entry name" value="NAD_Glu_DH_HM2"/>
</dbReference>
<dbReference type="Pfam" id="PF21074">
    <property type="entry name" value="GDH_C"/>
    <property type="match status" value="1"/>
</dbReference>
<keyword evidence="7" id="KW-0560">Oxidoreductase</keyword>
<feature type="compositionally biased region" description="Low complexity" evidence="1">
    <location>
        <begin position="267"/>
        <end position="276"/>
    </location>
</feature>
<dbReference type="InterPro" id="IPR024727">
    <property type="entry name" value="NAD_Glu_DH_N_ACT1"/>
</dbReference>
<dbReference type="GO" id="GO:0004069">
    <property type="term" value="F:L-aspartate:2-oxoglutarate aminotransferase activity"/>
    <property type="evidence" value="ECO:0007669"/>
    <property type="project" value="InterPro"/>
</dbReference>
<dbReference type="InterPro" id="IPR049062">
    <property type="entry name" value="NAD_Glu_DH_ACT2"/>
</dbReference>
<gene>
    <name evidence="7" type="primary">gdhB1</name>
    <name evidence="7" type="ORF">EKD16_04815</name>
</gene>
<dbReference type="InterPro" id="IPR048381">
    <property type="entry name" value="GDH_C"/>
</dbReference>
<feature type="domain" description="NAD-specific glutamate dehydrogenase C-terminal" evidence="3">
    <location>
        <begin position="1303"/>
        <end position="1640"/>
    </location>
</feature>
<dbReference type="GO" id="GO:0004352">
    <property type="term" value="F:glutamate dehydrogenase (NAD+) activity"/>
    <property type="evidence" value="ECO:0007669"/>
    <property type="project" value="UniProtKB-EC"/>
</dbReference>
<dbReference type="GO" id="GO:0006538">
    <property type="term" value="P:L-glutamate catabolic process"/>
    <property type="evidence" value="ECO:0007669"/>
    <property type="project" value="InterPro"/>
</dbReference>
<evidence type="ECO:0000259" key="4">
    <source>
        <dbReference type="Pfam" id="PF21075"/>
    </source>
</evidence>
<dbReference type="Pfam" id="PF21075">
    <property type="entry name" value="GDH_ACT1"/>
    <property type="match status" value="1"/>
</dbReference>
<dbReference type="InterPro" id="IPR007780">
    <property type="entry name" value="NAD_Glu_DH_bac"/>
</dbReference>
<reference evidence="7 8" key="1">
    <citation type="submission" date="2019-02" db="EMBL/GenBank/DDBJ databases">
        <authorList>
            <person name="Khodamoradi S."/>
            <person name="Hahnke R.L."/>
            <person name="Kaempfer P."/>
            <person name="Schumann P."/>
            <person name="Rohde M."/>
            <person name="Steinert M."/>
            <person name="Luzhetskyy A."/>
            <person name="Wink J."/>
            <person name="Ruckert C."/>
        </authorList>
    </citation>
    <scope>NUCLEOTIDE SEQUENCE [LARGE SCALE GENOMIC DNA]</scope>
    <source>
        <strain evidence="7 8">M2</strain>
    </source>
</reference>
<keyword evidence="8" id="KW-1185">Reference proteome</keyword>
<feature type="domain" description="NAD-glutamate dehydrogenase ACT2" evidence="5">
    <location>
        <begin position="441"/>
        <end position="531"/>
    </location>
</feature>
<accession>A0A4P6PYJ5</accession>
<organism evidence="7 8">
    <name type="scientific">Streptomonospora litoralis</name>
    <dbReference type="NCBI Taxonomy" id="2498135"/>
    <lineage>
        <taxon>Bacteria</taxon>
        <taxon>Bacillati</taxon>
        <taxon>Actinomycetota</taxon>
        <taxon>Actinomycetes</taxon>
        <taxon>Streptosporangiales</taxon>
        <taxon>Nocardiopsidaceae</taxon>
        <taxon>Streptomonospora</taxon>
    </lineage>
</organism>
<dbReference type="SUPFAM" id="SSF53223">
    <property type="entry name" value="Aminoacid dehydrogenase-like, N-terminal domain"/>
    <property type="match status" value="1"/>
</dbReference>
<dbReference type="RefSeq" id="WP_131097264.1">
    <property type="nucleotide sequence ID" value="NZ_CP036455.1"/>
</dbReference>
<dbReference type="Gene3D" id="3.40.50.720">
    <property type="entry name" value="NAD(P)-binding Rossmann-like Domain"/>
    <property type="match status" value="1"/>
</dbReference>
<evidence type="ECO:0000259" key="3">
    <source>
        <dbReference type="Pfam" id="PF21074"/>
    </source>
</evidence>
<evidence type="ECO:0000313" key="7">
    <source>
        <dbReference type="EMBL" id="QBI52770.1"/>
    </source>
</evidence>
<dbReference type="InterPro" id="IPR028971">
    <property type="entry name" value="NAD-GDH_cat"/>
</dbReference>
<feature type="domain" description="NAD-glutamate dehydrogenase catalytic" evidence="2">
    <location>
        <begin position="763"/>
        <end position="1258"/>
    </location>
</feature>
<dbReference type="SUPFAM" id="SSF51735">
    <property type="entry name" value="NAD(P)-binding Rossmann-fold domains"/>
    <property type="match status" value="1"/>
</dbReference>
<evidence type="ECO:0000256" key="1">
    <source>
        <dbReference type="SAM" id="MobiDB-lite"/>
    </source>
</evidence>
<name>A0A4P6PYJ5_9ACTN</name>
<dbReference type="Pfam" id="PF21077">
    <property type="entry name" value="GDH_ACT3"/>
    <property type="match status" value="1"/>
</dbReference>
<evidence type="ECO:0000259" key="5">
    <source>
        <dbReference type="Pfam" id="PF21076"/>
    </source>
</evidence>
<dbReference type="EC" id="1.4.1.2" evidence="7"/>
<dbReference type="OrthoDB" id="9758052at2"/>
<dbReference type="Pfam" id="PF21079">
    <property type="entry name" value="GDH_HM2"/>
    <property type="match status" value="1"/>
</dbReference>
<proteinExistence type="predicted"/>
<dbReference type="KEGG" id="strr:EKD16_04815"/>
<dbReference type="PANTHER" id="PTHR43403:SF1">
    <property type="entry name" value="NAD-SPECIFIC GLUTAMATE DEHYDROGENASE"/>
    <property type="match status" value="1"/>
</dbReference>
<dbReference type="Pfam" id="PF21078">
    <property type="entry name" value="GDH_HM3"/>
    <property type="match status" value="1"/>
</dbReference>
<dbReference type="EMBL" id="CP036455">
    <property type="protein sequence ID" value="QBI52770.1"/>
    <property type="molecule type" value="Genomic_DNA"/>
</dbReference>
<sequence length="1648" mass="183093">MSGQSDAVQDRLLRDAVAHCSDWPRFTGDGAGDPAGIERFLANYYRHVATDELQERGPAGICGPAAAHLGFARHRPQGRAKVRVYTPDRDRDGWETGHSVVEIVTDDAPFLVDSVTMELGRRRIGYNLVIHPQLRVARDVAGGLHEIEPAPDADPDGLIPLQESWMHLEIDRLSGPTAHKELADDLERVLADVHNVDADSGRMRRRALLLADEIAGSADRLAAAGVDAREMSESVEFLRWVADRHFHFMGYREYTLVSAPAEDTADADAVGTGAPADSDEPGERLGLSPRAGTGLGLLRADASVSESFAALPPEARAKAREPHVLVLTKANSRATVHRRKYLDYIGVKRFDEQGRVVGEYRFLGLYTHEAVTTSIAQIPILKRKQAEVLDTAGFDPDSYDGKDLIEILEGFPREELLQTSVDQLYDIVLGVLRLRERRGTKLFLRRDPYGRFMSCLVYMPRDRYNTDVRLQIQQVMSRAFEGATMDHGVTVGSAPFAQLYLVVRAERGSILADVDHAALEAEVVAATRSWDDDLSDELRARFGADRAGELHHGYGSALPEGYKVDTPASVAVDDIYRLDVLGGDELAVNLYRPAAAEPGEWRLKVYRKGDPISLSRVLPLLEHMGVEVRDERPYGVAGTETGRAWIYDFGLAPVTDAVELPPNRLKFLFEEAFTALWQGRGESDRFNALVIRGGLDWRQLTILRAYAKYLRQTGSTFSPAYIADVLVANVHIANLLVRLFESRFDPEREAGREERSEAITEEIRGELDAVASLDQDRILRSFLAAVEATLRTSYYQGGGESPKPYLVYKLDPRGIPDLPAPRPRYEMYVYSPRMEGVHLRFGTVARGGLRWSDRFEDFRTEILGLVKAQTVKNSVIVPSGAKGGFVCKQLPAGGDREAVQAEVVACYKQFISGMLDVTDNRVGGRVAHPDRLVRYDGDDSYLVVAADKGTATFSDIANGIAVDRGFWLGDAFASGGSVGYDHKAMGITARGAWESVKYHFRELGVDVQNEDFTAVGVGDMSGDVFGNGMLLSEHIRLVAAFDHRHVFLDPDPDPERSFAERRRMFDLPRSTWADYDTQTLSAGGGVYSRTDKSIAITPQVRQALGIGSDVTALAPYELIRYILAAPVDLLWNGGIGTYVKSSAESDADVGDKANDPLRVDGADLRCKVVGEGGNLGLTQAARIEFARNGGRINSDFIDNSGGVDTSDHEVNIKIMLDREVAKGDLTKDERDELFMSMTGEVADLVLDNNYAQNVVLAAARKQAGSMMHVHARYMRRLEREGLLKRKLEELPDDEEIASRRSAGEGLTGPEFATLLAYTKITLKDEVAGSDLPGDPYLRETLVEYFPTALRRRFSDVMPEHPLSREIVANQVVNDMVNRGGTTFAFRIGEELGAAPDDIARAYLVVREVFGLRELWHEIEHLDHWIDLDVQLALLLEVRKLTERGARWLLRNRKSPFDVGEEVAFFAEGVAEIVPQLPRLLQGRDLRMFTERRDRFTKDGVPEQLAERVAGMVPAYSTFDLVSVAHRTQRPLPHVAEVYFDLAESLQIGSLRERIIALPRTDRWVTMARAGLRDDLYAAHAGLTRAVLQSGEEGEPPDALRRRWLERNRVAVERSEQTMREIREADQFDLATLSVALRSVRSLLVSAEE</sequence>
<dbReference type="InterPro" id="IPR049059">
    <property type="entry name" value="NAD_Glu_DH_HM1"/>
</dbReference>
<dbReference type="Pfam" id="PF05088">
    <property type="entry name" value="Bac_GDH_CD"/>
    <property type="match status" value="1"/>
</dbReference>
<feature type="domain" description="NAD-glutamate dehydrogenase ACT3" evidence="6">
    <location>
        <begin position="585"/>
        <end position="653"/>
    </location>
</feature>
<evidence type="ECO:0000259" key="6">
    <source>
        <dbReference type="Pfam" id="PF21077"/>
    </source>
</evidence>
<dbReference type="PIRSF" id="PIRSF036761">
    <property type="entry name" value="GDH_Mll4104"/>
    <property type="match status" value="1"/>
</dbReference>
<evidence type="ECO:0000259" key="2">
    <source>
        <dbReference type="Pfam" id="PF05088"/>
    </source>
</evidence>
<dbReference type="PANTHER" id="PTHR43403">
    <property type="entry name" value="NAD-SPECIFIC GLUTAMATE DEHYDROGENASE"/>
    <property type="match status" value="1"/>
</dbReference>